<organism evidence="1">
    <name type="scientific">Rhizophagus irregularis (strain DAOM 181602 / DAOM 197198 / MUCL 43194)</name>
    <name type="common">Arbuscular mycorrhizal fungus</name>
    <name type="synonym">Glomus intraradices</name>
    <dbReference type="NCBI Taxonomy" id="747089"/>
    <lineage>
        <taxon>Eukaryota</taxon>
        <taxon>Fungi</taxon>
        <taxon>Fungi incertae sedis</taxon>
        <taxon>Mucoromycota</taxon>
        <taxon>Glomeromycotina</taxon>
        <taxon>Glomeromycetes</taxon>
        <taxon>Glomerales</taxon>
        <taxon>Glomeraceae</taxon>
        <taxon>Rhizophagus</taxon>
    </lineage>
</organism>
<sequence>MAPKLWIYLRQSKCQHSLSLSVPAAAAAPISYDRSPIPGQMPPAMPPGMAPRQTMKMYQDKLFSKLQNLVDMKIPLNQWDWDMSLDGTGRDSPGLGQDVVDTGRDGTNEIGFGQDIEILWDTVLR</sequence>
<dbReference type="EMBL" id="KI301403">
    <property type="protein sequence ID" value="ERZ95231.1"/>
    <property type="molecule type" value="Genomic_DNA"/>
</dbReference>
<reference evidence="1" key="1">
    <citation type="submission" date="2013-07" db="EMBL/GenBank/DDBJ databases">
        <title>The genome of an arbuscular mycorrhizal fungus provides insights into the evolution of the oldest plant symbiosis.</title>
        <authorList>
            <consortium name="DOE Joint Genome Institute"/>
            <person name="Tisserant E."/>
            <person name="Malbreil M."/>
            <person name="Kuo A."/>
            <person name="Kohler A."/>
            <person name="Symeonidi A."/>
            <person name="Balestrini R."/>
            <person name="Charron P."/>
            <person name="Duensing N."/>
            <person name="Frei-dit-Frey N."/>
            <person name="Gianinazzi-Pearson V."/>
            <person name="Gilbert B."/>
            <person name="Handa Y."/>
            <person name="Hijri M."/>
            <person name="Kaul R."/>
            <person name="Kawaguchi M."/>
            <person name="Krajinski F."/>
            <person name="Lammers P."/>
            <person name="Lapierre D."/>
            <person name="Masclaux F.G."/>
            <person name="Murat C."/>
            <person name="Morin E."/>
            <person name="Ndikumana S."/>
            <person name="Pagni M."/>
            <person name="Petitpierre D."/>
            <person name="Requena N."/>
            <person name="Rosikiewicz P."/>
            <person name="Riley R."/>
            <person name="Saito K."/>
            <person name="San Clemente H."/>
            <person name="Shapiro H."/>
            <person name="van Tuinen D."/>
            <person name="Becard G."/>
            <person name="Bonfante P."/>
            <person name="Paszkowski U."/>
            <person name="Shachar-Hill Y."/>
            <person name="Young J.P."/>
            <person name="Sanders I.R."/>
            <person name="Henrissat B."/>
            <person name="Rensing S.A."/>
            <person name="Grigoriev I.V."/>
            <person name="Corradi N."/>
            <person name="Roux C."/>
            <person name="Martin F."/>
        </authorList>
    </citation>
    <scope>NUCLEOTIDE SEQUENCE</scope>
    <source>
        <strain evidence="1">DAOM 197198</strain>
    </source>
</reference>
<name>U9SJG2_RHIID</name>
<gene>
    <name evidence="1" type="ORF">GLOINDRAFT_13832</name>
</gene>
<accession>U9SJG2</accession>
<evidence type="ECO:0000313" key="1">
    <source>
        <dbReference type="EMBL" id="ERZ95231.1"/>
    </source>
</evidence>
<protein>
    <submittedName>
        <fullName evidence="1">Uncharacterized protein</fullName>
    </submittedName>
</protein>
<dbReference type="AlphaFoldDB" id="U9SJG2"/>
<proteinExistence type="predicted"/>
<dbReference type="HOGENOM" id="CLU_1993825_0_0_1"/>